<feature type="domain" description="Beta-lactamase-related" evidence="1">
    <location>
        <begin position="72"/>
        <end position="398"/>
    </location>
</feature>
<sequence>MRRLLYISSLLLILPGLYFIAPVYQFYAHRGEAPMPFWGYLTLAVESPTSSEVHVSQYEQAATQAIALLTEHQKNMYAPGISAAIAIDGELVWTGTAGWADIAAQEPMSSATQFRIGSTSKALTSTLLARLVQEKQLLLDTPLSEYKLSELNPNWKDITARQLSSHMSGLPHYKDNTEFSGLYRSIALNSSYPDVNDAVSLFDESELLFSPGEDFSYSSYGSVLLSALIQEAGQISYQSLMNKLVLQPLEMQATLPTAAQVDFENNAEHLATFYWREHDNATRVRPWRDVDLSHRLAGGGFISTPSDLVKLGNGFIDEDFINEAIRAQFWTPQQLNNGEVNEQHYAIGWRVHQTKLSDEIGDVLVANHGGVSRGSQSWLMVIPEYNAVIALNTNCKTTQFWDFAKVSKPIASLFLLAKAELTAVSPG</sequence>
<evidence type="ECO:0000313" key="3">
    <source>
        <dbReference type="Proteomes" id="UP001333710"/>
    </source>
</evidence>
<evidence type="ECO:0000259" key="1">
    <source>
        <dbReference type="Pfam" id="PF00144"/>
    </source>
</evidence>
<dbReference type="InterPro" id="IPR001466">
    <property type="entry name" value="Beta-lactam-related"/>
</dbReference>
<dbReference type="GO" id="GO:0019216">
    <property type="term" value="P:regulation of lipid metabolic process"/>
    <property type="evidence" value="ECO:0007669"/>
    <property type="project" value="TreeGrafter"/>
</dbReference>
<dbReference type="Proteomes" id="UP001333710">
    <property type="component" value="Chromosome"/>
</dbReference>
<protein>
    <submittedName>
        <fullName evidence="2">D-alanyl-D-alanine carboxypeptidase</fullName>
    </submittedName>
</protein>
<dbReference type="Pfam" id="PF00144">
    <property type="entry name" value="Beta-lactamase"/>
    <property type="match status" value="1"/>
</dbReference>
<dbReference type="GO" id="GO:0004180">
    <property type="term" value="F:carboxypeptidase activity"/>
    <property type="evidence" value="ECO:0007669"/>
    <property type="project" value="UniProtKB-KW"/>
</dbReference>
<dbReference type="InterPro" id="IPR052794">
    <property type="entry name" value="Mito_Ser_Protease_LACTB"/>
</dbReference>
<dbReference type="PANTHER" id="PTHR46520:SF1">
    <property type="entry name" value="SERINE BETA-LACTAMASE-LIKE PROTEIN LACTB, MITOCHONDRIAL"/>
    <property type="match status" value="1"/>
</dbReference>
<accession>A0AA48HRM0</accession>
<dbReference type="Gene3D" id="3.40.710.10">
    <property type="entry name" value="DD-peptidase/beta-lactamase superfamily"/>
    <property type="match status" value="1"/>
</dbReference>
<keyword evidence="2" id="KW-0378">Hydrolase</keyword>
<dbReference type="SUPFAM" id="SSF56601">
    <property type="entry name" value="beta-lactamase/transpeptidase-like"/>
    <property type="match status" value="1"/>
</dbReference>
<dbReference type="EMBL" id="AP027272">
    <property type="protein sequence ID" value="BDX08347.1"/>
    <property type="molecule type" value="Genomic_DNA"/>
</dbReference>
<keyword evidence="2" id="KW-0645">Protease</keyword>
<evidence type="ECO:0000313" key="2">
    <source>
        <dbReference type="EMBL" id="BDX08347.1"/>
    </source>
</evidence>
<keyword evidence="2" id="KW-0121">Carboxypeptidase</keyword>
<gene>
    <name evidence="2" type="primary">adP</name>
    <name evidence="2" type="ORF">MACH26_38680</name>
</gene>
<name>A0AA48HRM0_9ALTE</name>
<proteinExistence type="predicted"/>
<reference evidence="2" key="1">
    <citation type="submission" date="2023-01" db="EMBL/GenBank/DDBJ databases">
        <title>Complete genome sequence of Planctobacterium marinum strain Dej080120_11.</title>
        <authorList>
            <person name="Ueki S."/>
            <person name="Maruyama F."/>
        </authorList>
    </citation>
    <scope>NUCLEOTIDE SEQUENCE</scope>
    <source>
        <strain evidence="2">Dej080120_11</strain>
    </source>
</reference>
<dbReference type="GO" id="GO:0006508">
    <property type="term" value="P:proteolysis"/>
    <property type="evidence" value="ECO:0007669"/>
    <property type="project" value="TreeGrafter"/>
</dbReference>
<dbReference type="AlphaFoldDB" id="A0AA48HRM0"/>
<dbReference type="KEGG" id="pmaw:MACH26_38680"/>
<dbReference type="RefSeq" id="WP_338294419.1">
    <property type="nucleotide sequence ID" value="NZ_AP027272.1"/>
</dbReference>
<organism evidence="2 3">
    <name type="scientific">Planctobacterium marinum</name>
    <dbReference type="NCBI Taxonomy" id="1631968"/>
    <lineage>
        <taxon>Bacteria</taxon>
        <taxon>Pseudomonadati</taxon>
        <taxon>Pseudomonadota</taxon>
        <taxon>Gammaproteobacteria</taxon>
        <taxon>Alteromonadales</taxon>
        <taxon>Alteromonadaceae</taxon>
        <taxon>Planctobacterium</taxon>
    </lineage>
</organism>
<dbReference type="InterPro" id="IPR012338">
    <property type="entry name" value="Beta-lactam/transpept-like"/>
</dbReference>
<dbReference type="PANTHER" id="PTHR46520">
    <property type="entry name" value="SERINE BETA-LACTAMASE-LIKE PROTEIN LACTB, MITOCHONDRIAL"/>
    <property type="match status" value="1"/>
</dbReference>
<keyword evidence="3" id="KW-1185">Reference proteome</keyword>